<proteinExistence type="predicted"/>
<dbReference type="OrthoDB" id="10450441at2759"/>
<protein>
    <submittedName>
        <fullName evidence="1">Uncharacterized protein</fullName>
    </submittedName>
</protein>
<dbReference type="EMBL" id="WJXW01000007">
    <property type="protein sequence ID" value="KAF9734209.1"/>
    <property type="molecule type" value="Genomic_DNA"/>
</dbReference>
<dbReference type="Proteomes" id="UP000756921">
    <property type="component" value="Unassembled WGS sequence"/>
</dbReference>
<accession>A0A9P6GHE0</accession>
<keyword evidence="2" id="KW-1185">Reference proteome</keyword>
<evidence type="ECO:0000313" key="2">
    <source>
        <dbReference type="Proteomes" id="UP000756921"/>
    </source>
</evidence>
<comment type="caution">
    <text evidence="1">The sequence shown here is derived from an EMBL/GenBank/DDBJ whole genome shotgun (WGS) entry which is preliminary data.</text>
</comment>
<sequence length="244" mass="28077">MPYYPVPKYVKKSDLQNRINNQVLIGSDFSFSFHGREWAKYMLSQAKRIAKLVFTIESAISLHNIEREDFIAAFDLRNPEMTFAAHIRCKSYEMIYETFSRNLHHSFQSGPQSSAMLKPVPADKEMDEFSALRGQGAPFAAQRNRTRCWYQPPVFREDHFAELPHRDPFNAGKFWDTAIAAHIPLIKDELSDLIVLLDRDVPSMPEIKPDPSPRVAPIVEEYPLPFSFRALFLKAVMGACRVVL</sequence>
<name>A0A9P6GHE0_9PLEO</name>
<gene>
    <name evidence="1" type="ORF">PMIN01_07112</name>
</gene>
<organism evidence="1 2">
    <name type="scientific">Paraphaeosphaeria minitans</name>
    <dbReference type="NCBI Taxonomy" id="565426"/>
    <lineage>
        <taxon>Eukaryota</taxon>
        <taxon>Fungi</taxon>
        <taxon>Dikarya</taxon>
        <taxon>Ascomycota</taxon>
        <taxon>Pezizomycotina</taxon>
        <taxon>Dothideomycetes</taxon>
        <taxon>Pleosporomycetidae</taxon>
        <taxon>Pleosporales</taxon>
        <taxon>Massarineae</taxon>
        <taxon>Didymosphaeriaceae</taxon>
        <taxon>Paraphaeosphaeria</taxon>
    </lineage>
</organism>
<dbReference type="AlphaFoldDB" id="A0A9P6GHE0"/>
<evidence type="ECO:0000313" key="1">
    <source>
        <dbReference type="EMBL" id="KAF9734209.1"/>
    </source>
</evidence>
<reference evidence="1" key="1">
    <citation type="journal article" date="2020" name="Mol. Plant Microbe Interact.">
        <title>Genome Sequence of the Biocontrol Agent Coniothyrium minitans strain Conio (IMI 134523).</title>
        <authorList>
            <person name="Patel D."/>
            <person name="Shittu T.A."/>
            <person name="Baroncelli R."/>
            <person name="Muthumeenakshi S."/>
            <person name="Osborne T.H."/>
            <person name="Janganan T.K."/>
            <person name="Sreenivasaprasad S."/>
        </authorList>
    </citation>
    <scope>NUCLEOTIDE SEQUENCE</scope>
    <source>
        <strain evidence="1">Conio</strain>
    </source>
</reference>